<dbReference type="PANTHER" id="PTHR11579:SF0">
    <property type="entry name" value="PROTEIN-L-ISOASPARTATE(D-ASPARTATE) O-METHYLTRANSFERASE"/>
    <property type="match status" value="1"/>
</dbReference>
<protein>
    <recommendedName>
        <fullName evidence="4">Protein-L-isoaspartate O-methyltransferase</fullName>
        <ecNumber evidence="3">2.1.1.77</ecNumber>
    </recommendedName>
    <alternativeName>
        <fullName evidence="11">L-isoaspartyl protein carboxyl methyltransferase</fullName>
    </alternativeName>
    <alternativeName>
        <fullName evidence="9">Protein L-isoaspartyl methyltransferase</fullName>
    </alternativeName>
    <alternativeName>
        <fullName evidence="10">Protein-beta-aspartate methyltransferase</fullName>
    </alternativeName>
</protein>
<gene>
    <name evidence="12" type="ORF">BJ969_004153</name>
</gene>
<dbReference type="Proteomes" id="UP000580474">
    <property type="component" value="Unassembled WGS sequence"/>
</dbReference>
<accession>A0A840NM20</accession>
<dbReference type="AlphaFoldDB" id="A0A840NM20"/>
<keyword evidence="7 12" id="KW-0808">Transferase</keyword>
<dbReference type="EMBL" id="JACHIV010000001">
    <property type="protein sequence ID" value="MBB5071065.1"/>
    <property type="molecule type" value="Genomic_DNA"/>
</dbReference>
<evidence type="ECO:0000256" key="11">
    <source>
        <dbReference type="ARBA" id="ARBA00031350"/>
    </source>
</evidence>
<evidence type="ECO:0000256" key="8">
    <source>
        <dbReference type="ARBA" id="ARBA00022691"/>
    </source>
</evidence>
<sequence>MTAWRARLPVPREAFVPPVIWDDDPESDGFAPVSRESEPARWRALVDADEPVVTQVEDGRDHDIARAPTSSCSRPSLVADMLDALEVRPGQRILEIGSGTGWNAALLRDRVGSAGHVTTVEIDADVAEQARRALATTGHEAVVVTADGSGGHPAGAPYDRVIATASVRAVPQAWIDQTRSGGLILTPWGTDYGEDALTRLEVRPDGSASGRCGTRLAFMRMRGQRRHHLDPTDAELAAADRTITSRRGPELFDMVEFSRAAFTIGLRVPHCYLTVDDRDDEHRDVELHDLRSRSWAKVAMVRGEHPWTVHQLGPRHLWDEADAAYSWWLSNGEPAADRYGLTVAPDGSHAVRLDEPDGEHRWTLDT</sequence>
<evidence type="ECO:0000313" key="12">
    <source>
        <dbReference type="EMBL" id="MBB5071065.1"/>
    </source>
</evidence>
<keyword evidence="5" id="KW-0963">Cytoplasm</keyword>
<comment type="similarity">
    <text evidence="2">Belongs to the methyltransferase superfamily. L-isoaspartyl/D-aspartyl protein methyltransferase family.</text>
</comment>
<evidence type="ECO:0000256" key="3">
    <source>
        <dbReference type="ARBA" id="ARBA00011890"/>
    </source>
</evidence>
<dbReference type="EC" id="2.1.1.77" evidence="3"/>
<reference evidence="12 13" key="1">
    <citation type="submission" date="2020-08" db="EMBL/GenBank/DDBJ databases">
        <title>Sequencing the genomes of 1000 actinobacteria strains.</title>
        <authorList>
            <person name="Klenk H.-P."/>
        </authorList>
    </citation>
    <scope>NUCLEOTIDE SEQUENCE [LARGE SCALE GENOMIC DNA]</scope>
    <source>
        <strain evidence="12 13">DSM 45582</strain>
    </source>
</reference>
<dbReference type="SUPFAM" id="SSF53335">
    <property type="entry name" value="S-adenosyl-L-methionine-dependent methyltransferases"/>
    <property type="match status" value="1"/>
</dbReference>
<evidence type="ECO:0000256" key="1">
    <source>
        <dbReference type="ARBA" id="ARBA00004496"/>
    </source>
</evidence>
<organism evidence="12 13">
    <name type="scientific">Saccharopolyspora gloriosae</name>
    <dbReference type="NCBI Taxonomy" id="455344"/>
    <lineage>
        <taxon>Bacteria</taxon>
        <taxon>Bacillati</taxon>
        <taxon>Actinomycetota</taxon>
        <taxon>Actinomycetes</taxon>
        <taxon>Pseudonocardiales</taxon>
        <taxon>Pseudonocardiaceae</taxon>
        <taxon>Saccharopolyspora</taxon>
    </lineage>
</organism>
<comment type="subcellular location">
    <subcellularLocation>
        <location evidence="1">Cytoplasm</location>
    </subcellularLocation>
</comment>
<dbReference type="GO" id="GO:0004719">
    <property type="term" value="F:protein-L-isoaspartate (D-aspartate) O-methyltransferase activity"/>
    <property type="evidence" value="ECO:0007669"/>
    <property type="project" value="UniProtKB-EC"/>
</dbReference>
<evidence type="ECO:0000256" key="6">
    <source>
        <dbReference type="ARBA" id="ARBA00022603"/>
    </source>
</evidence>
<evidence type="ECO:0000256" key="10">
    <source>
        <dbReference type="ARBA" id="ARBA00031323"/>
    </source>
</evidence>
<keyword evidence="13" id="KW-1185">Reference proteome</keyword>
<dbReference type="GO" id="GO:0032259">
    <property type="term" value="P:methylation"/>
    <property type="evidence" value="ECO:0007669"/>
    <property type="project" value="UniProtKB-KW"/>
</dbReference>
<dbReference type="Pfam" id="PF01135">
    <property type="entry name" value="PCMT"/>
    <property type="match status" value="1"/>
</dbReference>
<evidence type="ECO:0000256" key="7">
    <source>
        <dbReference type="ARBA" id="ARBA00022679"/>
    </source>
</evidence>
<dbReference type="PANTHER" id="PTHR11579">
    <property type="entry name" value="PROTEIN-L-ISOASPARTATE O-METHYLTRANSFERASE"/>
    <property type="match status" value="1"/>
</dbReference>
<evidence type="ECO:0000256" key="2">
    <source>
        <dbReference type="ARBA" id="ARBA00005369"/>
    </source>
</evidence>
<proteinExistence type="inferred from homology"/>
<keyword evidence="6 12" id="KW-0489">Methyltransferase</keyword>
<name>A0A840NM20_9PSEU</name>
<dbReference type="GO" id="GO:0005737">
    <property type="term" value="C:cytoplasm"/>
    <property type="evidence" value="ECO:0007669"/>
    <property type="project" value="UniProtKB-SubCell"/>
</dbReference>
<dbReference type="RefSeq" id="WP_184481121.1">
    <property type="nucleotide sequence ID" value="NZ_JACHIV010000001.1"/>
</dbReference>
<evidence type="ECO:0000256" key="4">
    <source>
        <dbReference type="ARBA" id="ARBA00013346"/>
    </source>
</evidence>
<evidence type="ECO:0000313" key="13">
    <source>
        <dbReference type="Proteomes" id="UP000580474"/>
    </source>
</evidence>
<dbReference type="InterPro" id="IPR029063">
    <property type="entry name" value="SAM-dependent_MTases_sf"/>
</dbReference>
<dbReference type="InterPro" id="IPR000682">
    <property type="entry name" value="PCMT"/>
</dbReference>
<keyword evidence="8" id="KW-0949">S-adenosyl-L-methionine</keyword>
<comment type="caution">
    <text evidence="12">The sequence shown here is derived from an EMBL/GenBank/DDBJ whole genome shotgun (WGS) entry which is preliminary data.</text>
</comment>
<evidence type="ECO:0000256" key="9">
    <source>
        <dbReference type="ARBA" id="ARBA00030757"/>
    </source>
</evidence>
<evidence type="ECO:0000256" key="5">
    <source>
        <dbReference type="ARBA" id="ARBA00022490"/>
    </source>
</evidence>
<dbReference type="CDD" id="cd02440">
    <property type="entry name" value="AdoMet_MTases"/>
    <property type="match status" value="1"/>
</dbReference>
<dbReference type="Gene3D" id="3.40.50.150">
    <property type="entry name" value="Vaccinia Virus protein VP39"/>
    <property type="match status" value="1"/>
</dbReference>